<dbReference type="EMBL" id="LSBH01000012">
    <property type="protein sequence ID" value="OAQ67385.1"/>
    <property type="molecule type" value="Genomic_DNA"/>
</dbReference>
<evidence type="ECO:0000313" key="3">
    <source>
        <dbReference type="Proteomes" id="UP000078340"/>
    </source>
</evidence>
<evidence type="ECO:0000313" key="2">
    <source>
        <dbReference type="EMBL" id="OAQ89799.1"/>
    </source>
</evidence>
<dbReference type="Proteomes" id="UP000078240">
    <property type="component" value="Unassembled WGS sequence"/>
</dbReference>
<proteinExistence type="predicted"/>
<dbReference type="Proteomes" id="UP000078340">
    <property type="component" value="Unassembled WGS sequence"/>
</dbReference>
<reference evidence="2 3" key="1">
    <citation type="submission" date="2016-02" db="EMBL/GenBank/DDBJ databases">
        <title>Biosynthesis of antibiotic leucinostatins and their inhibition on Phytophthora in bio-control Purpureocillium lilacinum.</title>
        <authorList>
            <person name="Wang G."/>
            <person name="Liu Z."/>
            <person name="Lin R."/>
            <person name="Li E."/>
            <person name="Mao Z."/>
            <person name="Ling J."/>
            <person name="Yin W."/>
            <person name="Xie B."/>
        </authorList>
    </citation>
    <scope>NUCLEOTIDE SEQUENCE [LARGE SCALE GENOMIC DNA]</scope>
    <source>
        <strain evidence="1">PLBJ-1</strain>
        <strain evidence="2">PLFJ-1</strain>
    </source>
</reference>
<accession>A0A179HK00</accession>
<dbReference type="AlphaFoldDB" id="A0A179HK00"/>
<gene>
    <name evidence="1" type="ORF">VFPBJ_10980</name>
    <name evidence="2" type="ORF">VFPFJ_06213</name>
</gene>
<name>A0A179HK00_PURLI</name>
<evidence type="ECO:0000313" key="1">
    <source>
        <dbReference type="EMBL" id="OAQ67385.1"/>
    </source>
</evidence>
<protein>
    <submittedName>
        <fullName evidence="2">Uncharacterized protein</fullName>
    </submittedName>
</protein>
<sequence length="81" mass="8829">MVGFRWDVQRDRGASATDKIELSPGLRVRCGSPADNWRLTVLYRLYHCAAARATRRMPGAPSRHVRQVAAHVAVAAGGSLS</sequence>
<organism evidence="2 3">
    <name type="scientific">Purpureocillium lilacinum</name>
    <name type="common">Paecilomyces lilacinus</name>
    <dbReference type="NCBI Taxonomy" id="33203"/>
    <lineage>
        <taxon>Eukaryota</taxon>
        <taxon>Fungi</taxon>
        <taxon>Dikarya</taxon>
        <taxon>Ascomycota</taxon>
        <taxon>Pezizomycotina</taxon>
        <taxon>Sordariomycetes</taxon>
        <taxon>Hypocreomycetidae</taxon>
        <taxon>Hypocreales</taxon>
        <taxon>Ophiocordycipitaceae</taxon>
        <taxon>Purpureocillium</taxon>
    </lineage>
</organism>
<dbReference type="EMBL" id="LSBI01000005">
    <property type="protein sequence ID" value="OAQ89799.1"/>
    <property type="molecule type" value="Genomic_DNA"/>
</dbReference>
<comment type="caution">
    <text evidence="2">The sequence shown here is derived from an EMBL/GenBank/DDBJ whole genome shotgun (WGS) entry which is preliminary data.</text>
</comment>